<protein>
    <recommendedName>
        <fullName evidence="4">DUF4468 domain-containing protein</fullName>
    </recommendedName>
</protein>
<feature type="signal peptide" evidence="1">
    <location>
        <begin position="1"/>
        <end position="22"/>
    </location>
</feature>
<feature type="chain" id="PRO_5046855154" description="DUF4468 domain-containing protein" evidence="1">
    <location>
        <begin position="23"/>
        <end position="213"/>
    </location>
</feature>
<evidence type="ECO:0008006" key="4">
    <source>
        <dbReference type="Google" id="ProtNLM"/>
    </source>
</evidence>
<keyword evidence="3" id="KW-1185">Reference proteome</keyword>
<evidence type="ECO:0000256" key="1">
    <source>
        <dbReference type="SAM" id="SignalP"/>
    </source>
</evidence>
<proteinExistence type="predicted"/>
<reference evidence="2 3" key="1">
    <citation type="submission" date="2020-08" db="EMBL/GenBank/DDBJ databases">
        <title>Genome public.</title>
        <authorList>
            <person name="Liu C."/>
            <person name="Sun Q."/>
        </authorList>
    </citation>
    <scope>NUCLEOTIDE SEQUENCE [LARGE SCALE GENOMIC DNA]</scope>
    <source>
        <strain evidence="2 3">M27</strain>
    </source>
</reference>
<organism evidence="2 3">
    <name type="scientific">Bacteroides difficilis</name>
    <dbReference type="NCBI Taxonomy" id="2763021"/>
    <lineage>
        <taxon>Bacteria</taxon>
        <taxon>Pseudomonadati</taxon>
        <taxon>Bacteroidota</taxon>
        <taxon>Bacteroidia</taxon>
        <taxon>Bacteroidales</taxon>
        <taxon>Bacteroidaceae</taxon>
        <taxon>Bacteroides</taxon>
    </lineage>
</organism>
<name>A0ABR7C9N6_9BACE</name>
<comment type="caution">
    <text evidence="2">The sequence shown here is derived from an EMBL/GenBank/DDBJ whole genome shotgun (WGS) entry which is preliminary data.</text>
</comment>
<sequence length="213" mass="23676">MKKIIVFLLTLLVIVSTTELQAQNKALEKALKKEFKAKQKELKQGNWKIYGSSRSADVVLLKHFDRLSTMGDDAVEVLGVASKFKSKNVGVQMAYNNAVVTYAQKAGSHVKGRVVSDISGDGTEGTSEFEHFYAAYEREVEKEIKGELEQSFTVIRENGDGTFEMQSYFIASESAATKARIRAYENAMKESAAAQKYAGKISDFIKEGFKSQE</sequence>
<accession>A0ABR7C9N6</accession>
<evidence type="ECO:0000313" key="3">
    <source>
        <dbReference type="Proteomes" id="UP000600600"/>
    </source>
</evidence>
<dbReference type="EMBL" id="JACOOE010000003">
    <property type="protein sequence ID" value="MBC5604501.1"/>
    <property type="molecule type" value="Genomic_DNA"/>
</dbReference>
<keyword evidence="1" id="KW-0732">Signal</keyword>
<dbReference type="RefSeq" id="WP_007758823.1">
    <property type="nucleotide sequence ID" value="NZ_JACOOE010000003.1"/>
</dbReference>
<gene>
    <name evidence="2" type="ORF">H8S67_07445</name>
</gene>
<evidence type="ECO:0000313" key="2">
    <source>
        <dbReference type="EMBL" id="MBC5604501.1"/>
    </source>
</evidence>
<dbReference type="Proteomes" id="UP000600600">
    <property type="component" value="Unassembled WGS sequence"/>
</dbReference>